<proteinExistence type="predicted"/>
<keyword evidence="2" id="KW-1185">Reference proteome</keyword>
<reference evidence="2" key="1">
    <citation type="journal article" date="2013" name="Genome Announc.">
        <title>Draft genome sequence of the basidiomycetous yeast-like fungus Pseudozyma hubeiensis SY62, which produces an abundant amount of the biosurfactant mannosylerythritol lipids.</title>
        <authorList>
            <person name="Konishi M."/>
            <person name="Hatada Y."/>
            <person name="Horiuchi J."/>
        </authorList>
    </citation>
    <scope>NUCLEOTIDE SEQUENCE [LARGE SCALE GENOMIC DNA]</scope>
    <source>
        <strain evidence="2">SY62</strain>
    </source>
</reference>
<dbReference type="HOGENOM" id="CLU_2097904_0_0_1"/>
<sequence>MQARRDLRWRRSSSNHVLTRVAFASVARLRKADGTQPAMGSTALARTLRHQHVQHSSSTSLMGFRHYPGRWDSDRRLASRVDLRSRLRLGLDFRGPTRAYFFCVSTQRSHKLPATE</sequence>
<name>R9P0Q0_PSEHS</name>
<dbReference type="GeneID" id="24107602"/>
<protein>
    <submittedName>
        <fullName evidence="1">Uncharacterized protein</fullName>
    </submittedName>
</protein>
<accession>R9P0Q0</accession>
<evidence type="ECO:0000313" key="1">
    <source>
        <dbReference type="EMBL" id="GAC94736.1"/>
    </source>
</evidence>
<dbReference type="AlphaFoldDB" id="R9P0Q0"/>
<gene>
    <name evidence="1" type="ORF">PHSY_002309</name>
</gene>
<organism evidence="1 2">
    <name type="scientific">Pseudozyma hubeiensis (strain SY62)</name>
    <name type="common">Yeast</name>
    <dbReference type="NCBI Taxonomy" id="1305764"/>
    <lineage>
        <taxon>Eukaryota</taxon>
        <taxon>Fungi</taxon>
        <taxon>Dikarya</taxon>
        <taxon>Basidiomycota</taxon>
        <taxon>Ustilaginomycotina</taxon>
        <taxon>Ustilaginomycetes</taxon>
        <taxon>Ustilaginales</taxon>
        <taxon>Ustilaginaceae</taxon>
        <taxon>Pseudozyma</taxon>
    </lineage>
</organism>
<evidence type="ECO:0000313" key="2">
    <source>
        <dbReference type="Proteomes" id="UP000014071"/>
    </source>
</evidence>
<dbReference type="RefSeq" id="XP_012188323.1">
    <property type="nucleotide sequence ID" value="XM_012332933.1"/>
</dbReference>
<dbReference type="EMBL" id="DF238785">
    <property type="protein sequence ID" value="GAC94736.1"/>
    <property type="molecule type" value="Genomic_DNA"/>
</dbReference>
<dbReference type="Proteomes" id="UP000014071">
    <property type="component" value="Unassembled WGS sequence"/>
</dbReference>